<feature type="transmembrane region" description="Helical" evidence="1">
    <location>
        <begin position="59"/>
        <end position="81"/>
    </location>
</feature>
<evidence type="ECO:0000313" key="2">
    <source>
        <dbReference type="EMBL" id="KAF5352332.1"/>
    </source>
</evidence>
<gene>
    <name evidence="2" type="ORF">D9756_006151</name>
</gene>
<name>A0A8H5FXH1_9AGAR</name>
<evidence type="ECO:0000313" key="3">
    <source>
        <dbReference type="Proteomes" id="UP000559027"/>
    </source>
</evidence>
<sequence length="140" mass="14916">MSQINDISSTNRGSAAFGSIETKSASTIPVVTALLADSVETSQTSTSVRSSAGLSLGTIIGIGLGVILGFFLTGGIAYALILRRRQKRLRATPAWQVLEDSELQQTPSKNRSSSQFEGLLRFNRVFQGAPSQATLPEPFI</sequence>
<keyword evidence="3" id="KW-1185">Reference proteome</keyword>
<dbReference type="EMBL" id="JAACJO010000011">
    <property type="protein sequence ID" value="KAF5352332.1"/>
    <property type="molecule type" value="Genomic_DNA"/>
</dbReference>
<comment type="caution">
    <text evidence="2">The sequence shown here is derived from an EMBL/GenBank/DDBJ whole genome shotgun (WGS) entry which is preliminary data.</text>
</comment>
<dbReference type="AlphaFoldDB" id="A0A8H5FXH1"/>
<protein>
    <submittedName>
        <fullName evidence="2">Uncharacterized protein</fullName>
    </submittedName>
</protein>
<keyword evidence="1" id="KW-1133">Transmembrane helix</keyword>
<reference evidence="2 3" key="1">
    <citation type="journal article" date="2020" name="ISME J.">
        <title>Uncovering the hidden diversity of litter-decomposition mechanisms in mushroom-forming fungi.</title>
        <authorList>
            <person name="Floudas D."/>
            <person name="Bentzer J."/>
            <person name="Ahren D."/>
            <person name="Johansson T."/>
            <person name="Persson P."/>
            <person name="Tunlid A."/>
        </authorList>
    </citation>
    <scope>NUCLEOTIDE SEQUENCE [LARGE SCALE GENOMIC DNA]</scope>
    <source>
        <strain evidence="2 3">CBS 146.42</strain>
    </source>
</reference>
<accession>A0A8H5FXH1</accession>
<organism evidence="2 3">
    <name type="scientific">Leucocoprinus leucothites</name>
    <dbReference type="NCBI Taxonomy" id="201217"/>
    <lineage>
        <taxon>Eukaryota</taxon>
        <taxon>Fungi</taxon>
        <taxon>Dikarya</taxon>
        <taxon>Basidiomycota</taxon>
        <taxon>Agaricomycotina</taxon>
        <taxon>Agaricomycetes</taxon>
        <taxon>Agaricomycetidae</taxon>
        <taxon>Agaricales</taxon>
        <taxon>Agaricineae</taxon>
        <taxon>Agaricaceae</taxon>
        <taxon>Leucocoprinus</taxon>
    </lineage>
</organism>
<proteinExistence type="predicted"/>
<evidence type="ECO:0000256" key="1">
    <source>
        <dbReference type="SAM" id="Phobius"/>
    </source>
</evidence>
<keyword evidence="1" id="KW-0812">Transmembrane</keyword>
<keyword evidence="1" id="KW-0472">Membrane</keyword>
<dbReference type="Proteomes" id="UP000559027">
    <property type="component" value="Unassembled WGS sequence"/>
</dbReference>